<comment type="caution">
    <text evidence="7">The sequence shown here is derived from an EMBL/GenBank/DDBJ whole genome shotgun (WGS) entry which is preliminary data.</text>
</comment>
<dbReference type="InterPro" id="IPR047817">
    <property type="entry name" value="ABC2_TM_bact-type"/>
</dbReference>
<feature type="transmembrane region" description="Helical" evidence="5">
    <location>
        <begin position="147"/>
        <end position="174"/>
    </location>
</feature>
<dbReference type="GO" id="GO:0140359">
    <property type="term" value="F:ABC-type transporter activity"/>
    <property type="evidence" value="ECO:0007669"/>
    <property type="project" value="InterPro"/>
</dbReference>
<dbReference type="PROSITE" id="PS51012">
    <property type="entry name" value="ABC_TM2"/>
    <property type="match status" value="1"/>
</dbReference>
<dbReference type="InterPro" id="IPR000412">
    <property type="entry name" value="ABC_2_transport"/>
</dbReference>
<evidence type="ECO:0000313" key="7">
    <source>
        <dbReference type="EMBL" id="PSO06481.1"/>
    </source>
</evidence>
<protein>
    <recommendedName>
        <fullName evidence="6">ABC transmembrane type-2 domain-containing protein</fullName>
    </recommendedName>
</protein>
<dbReference type="PANTHER" id="PTHR43229">
    <property type="entry name" value="NODULATION PROTEIN J"/>
    <property type="match status" value="1"/>
</dbReference>
<keyword evidence="3 5" id="KW-1133">Transmembrane helix</keyword>
<feature type="transmembrane region" description="Helical" evidence="5">
    <location>
        <begin position="181"/>
        <end position="202"/>
    </location>
</feature>
<dbReference type="Pfam" id="PF01061">
    <property type="entry name" value="ABC2_membrane"/>
    <property type="match status" value="1"/>
</dbReference>
<dbReference type="GO" id="GO:0043190">
    <property type="term" value="C:ATP-binding cassette (ABC) transporter complex"/>
    <property type="evidence" value="ECO:0007669"/>
    <property type="project" value="InterPro"/>
</dbReference>
<evidence type="ECO:0000256" key="3">
    <source>
        <dbReference type="ARBA" id="ARBA00022989"/>
    </source>
</evidence>
<dbReference type="EMBL" id="NEXF01000480">
    <property type="protein sequence ID" value="PSO06481.1"/>
    <property type="molecule type" value="Genomic_DNA"/>
</dbReference>
<evidence type="ECO:0000259" key="6">
    <source>
        <dbReference type="PROSITE" id="PS51012"/>
    </source>
</evidence>
<evidence type="ECO:0000256" key="5">
    <source>
        <dbReference type="SAM" id="Phobius"/>
    </source>
</evidence>
<dbReference type="InterPro" id="IPR051784">
    <property type="entry name" value="Nod_factor_ABC_transporter"/>
</dbReference>
<dbReference type="PIRSF" id="PIRSF006648">
    <property type="entry name" value="DrrB"/>
    <property type="match status" value="1"/>
</dbReference>
<reference evidence="7 8" key="1">
    <citation type="submission" date="2017-04" db="EMBL/GenBank/DDBJ databases">
        <title>Novel microbial lineages endemic to geothermal iron-oxide mats fill important gaps in the evolutionary history of Archaea.</title>
        <authorList>
            <person name="Jay Z.J."/>
            <person name="Beam J.P."/>
            <person name="Dlakic M."/>
            <person name="Rusch D.B."/>
            <person name="Kozubal M.A."/>
            <person name="Inskeep W.P."/>
        </authorList>
    </citation>
    <scope>NUCLEOTIDE SEQUENCE [LARGE SCALE GENOMIC DNA]</scope>
    <source>
        <strain evidence="7">BE_D</strain>
    </source>
</reference>
<keyword evidence="2 5" id="KW-0812">Transmembrane</keyword>
<name>A0A2R6C6G2_9ARCH</name>
<dbReference type="PANTHER" id="PTHR43229:SF2">
    <property type="entry name" value="NODULATION PROTEIN J"/>
    <property type="match status" value="1"/>
</dbReference>
<accession>A0A2R6C6G2</accession>
<proteinExistence type="predicted"/>
<feature type="transmembrane region" description="Helical" evidence="5">
    <location>
        <begin position="235"/>
        <end position="260"/>
    </location>
</feature>
<comment type="subcellular location">
    <subcellularLocation>
        <location evidence="1">Membrane</location>
        <topology evidence="1">Multi-pass membrane protein</topology>
    </subcellularLocation>
</comment>
<feature type="transmembrane region" description="Helical" evidence="5">
    <location>
        <begin position="36"/>
        <end position="56"/>
    </location>
</feature>
<feature type="transmembrane region" description="Helical" evidence="5">
    <location>
        <begin position="68"/>
        <end position="93"/>
    </location>
</feature>
<sequence length="266" mass="28542">MGGSSHTRRIVPKTPFTRSTAALTLRWLHRIKREKVGLAASVIQPVVWLLLFGSVFSRIVTVSTYSYIAFMTGGVVIMTTFNGALNGGVELLFDRESRMLYRLLTSPITPSSIIASRLLFVLGVTSAQSLAMLLLAALVGVGVAAGALGVVLIVLTGVLLGVGILLLSMALAFTLRGHEQFFSILGFVTLPITFASAEFAPIQDMPHWLQTVAMLNPLTYAINGVRSLVLTGLNWGALGSIMLVLGLFDAAMFSIAVYAMRRAIEL</sequence>
<dbReference type="PRINTS" id="PR00164">
    <property type="entry name" value="ABC2TRNSPORT"/>
</dbReference>
<evidence type="ECO:0000256" key="2">
    <source>
        <dbReference type="ARBA" id="ARBA00022692"/>
    </source>
</evidence>
<feature type="domain" description="ABC transmembrane type-2" evidence="6">
    <location>
        <begin position="36"/>
        <end position="263"/>
    </location>
</feature>
<dbReference type="InterPro" id="IPR013525">
    <property type="entry name" value="ABC2_TM"/>
</dbReference>
<dbReference type="AlphaFoldDB" id="A0A2R6C6G2"/>
<evidence type="ECO:0000256" key="4">
    <source>
        <dbReference type="ARBA" id="ARBA00023136"/>
    </source>
</evidence>
<evidence type="ECO:0000256" key="1">
    <source>
        <dbReference type="ARBA" id="ARBA00004141"/>
    </source>
</evidence>
<feature type="transmembrane region" description="Helical" evidence="5">
    <location>
        <begin position="114"/>
        <end position="141"/>
    </location>
</feature>
<keyword evidence="4 5" id="KW-0472">Membrane</keyword>
<organism evidence="7 8">
    <name type="scientific">Candidatus Marsarchaeota G2 archaeon BE_D</name>
    <dbReference type="NCBI Taxonomy" id="1978158"/>
    <lineage>
        <taxon>Archaea</taxon>
        <taxon>Candidatus Marsarchaeota</taxon>
        <taxon>Candidatus Marsarchaeota group 2</taxon>
    </lineage>
</organism>
<dbReference type="Proteomes" id="UP000242015">
    <property type="component" value="Unassembled WGS sequence"/>
</dbReference>
<gene>
    <name evidence="7" type="ORF">B9Q04_15840</name>
</gene>
<evidence type="ECO:0000313" key="8">
    <source>
        <dbReference type="Proteomes" id="UP000242015"/>
    </source>
</evidence>